<keyword evidence="5" id="KW-0547">Nucleotide-binding</keyword>
<evidence type="ECO:0000256" key="11">
    <source>
        <dbReference type="SAM" id="SignalP"/>
    </source>
</evidence>
<keyword evidence="7 10" id="KW-1133">Transmembrane helix</keyword>
<dbReference type="GO" id="GO:0016020">
    <property type="term" value="C:membrane"/>
    <property type="evidence" value="ECO:0007669"/>
    <property type="project" value="UniProtKB-SubCell"/>
</dbReference>
<feature type="transmembrane region" description="Helical" evidence="10">
    <location>
        <begin position="414"/>
        <end position="441"/>
    </location>
</feature>
<dbReference type="AlphaFoldDB" id="A0AAP0E6C2"/>
<dbReference type="Gene3D" id="2.60.120.430">
    <property type="entry name" value="Galactose-binding lectin"/>
    <property type="match status" value="2"/>
</dbReference>
<dbReference type="InterPro" id="IPR045272">
    <property type="entry name" value="ANXUR1/2-like"/>
</dbReference>
<evidence type="ECO:0000259" key="12">
    <source>
        <dbReference type="Pfam" id="PF12819"/>
    </source>
</evidence>
<evidence type="ECO:0000313" key="14">
    <source>
        <dbReference type="Proteomes" id="UP001417504"/>
    </source>
</evidence>
<dbReference type="PANTHER" id="PTHR34590:SF10">
    <property type="entry name" value="RECEPTOR-LIKE PROTEIN KINASE HERK 1"/>
    <property type="match status" value="1"/>
</dbReference>
<evidence type="ECO:0000256" key="4">
    <source>
        <dbReference type="ARBA" id="ARBA00022729"/>
    </source>
</evidence>
<feature type="domain" description="Malectin-like" evidence="12">
    <location>
        <begin position="34"/>
        <end position="387"/>
    </location>
</feature>
<evidence type="ECO:0000256" key="3">
    <source>
        <dbReference type="ARBA" id="ARBA00022692"/>
    </source>
</evidence>
<dbReference type="Proteomes" id="UP001417504">
    <property type="component" value="Unassembled WGS sequence"/>
</dbReference>
<evidence type="ECO:0000256" key="5">
    <source>
        <dbReference type="ARBA" id="ARBA00022741"/>
    </source>
</evidence>
<keyword evidence="3 10" id="KW-0812">Transmembrane</keyword>
<evidence type="ECO:0000256" key="8">
    <source>
        <dbReference type="ARBA" id="ARBA00023136"/>
    </source>
</evidence>
<keyword evidence="8 10" id="KW-0472">Membrane</keyword>
<evidence type="ECO:0000256" key="1">
    <source>
        <dbReference type="ARBA" id="ARBA00004479"/>
    </source>
</evidence>
<keyword evidence="6" id="KW-0067">ATP-binding</keyword>
<keyword evidence="4 11" id="KW-0732">Signal</keyword>
<evidence type="ECO:0000256" key="6">
    <source>
        <dbReference type="ARBA" id="ARBA00022840"/>
    </source>
</evidence>
<evidence type="ECO:0000256" key="7">
    <source>
        <dbReference type="ARBA" id="ARBA00022989"/>
    </source>
</evidence>
<gene>
    <name evidence="13" type="ORF">Sjap_025553</name>
</gene>
<evidence type="ECO:0000256" key="10">
    <source>
        <dbReference type="SAM" id="Phobius"/>
    </source>
</evidence>
<keyword evidence="2" id="KW-0808">Transferase</keyword>
<accession>A0AAP0E6C2</accession>
<organism evidence="13 14">
    <name type="scientific">Stephania japonica</name>
    <dbReference type="NCBI Taxonomy" id="461633"/>
    <lineage>
        <taxon>Eukaryota</taxon>
        <taxon>Viridiplantae</taxon>
        <taxon>Streptophyta</taxon>
        <taxon>Embryophyta</taxon>
        <taxon>Tracheophyta</taxon>
        <taxon>Spermatophyta</taxon>
        <taxon>Magnoliopsida</taxon>
        <taxon>Ranunculales</taxon>
        <taxon>Menispermaceae</taxon>
        <taxon>Menispermoideae</taxon>
        <taxon>Cissampelideae</taxon>
        <taxon>Stephania</taxon>
    </lineage>
</organism>
<dbReference type="PANTHER" id="PTHR34590">
    <property type="entry name" value="OS03G0124300 PROTEIN-RELATED"/>
    <property type="match status" value="1"/>
</dbReference>
<dbReference type="InterPro" id="IPR024788">
    <property type="entry name" value="Malectin-like_Carb-bd_dom"/>
</dbReference>
<keyword evidence="14" id="KW-1185">Reference proteome</keyword>
<proteinExistence type="predicted"/>
<evidence type="ECO:0000256" key="9">
    <source>
        <dbReference type="ARBA" id="ARBA00023180"/>
    </source>
</evidence>
<dbReference type="GO" id="GO:0004714">
    <property type="term" value="F:transmembrane receptor protein tyrosine kinase activity"/>
    <property type="evidence" value="ECO:0007669"/>
    <property type="project" value="InterPro"/>
</dbReference>
<feature type="signal peptide" evidence="11">
    <location>
        <begin position="1"/>
        <end position="24"/>
    </location>
</feature>
<keyword evidence="9" id="KW-0325">Glycoprotein</keyword>
<evidence type="ECO:0000313" key="13">
    <source>
        <dbReference type="EMBL" id="KAK9085142.1"/>
    </source>
</evidence>
<reference evidence="13 14" key="1">
    <citation type="submission" date="2024-01" db="EMBL/GenBank/DDBJ databases">
        <title>Genome assemblies of Stephania.</title>
        <authorList>
            <person name="Yang L."/>
        </authorList>
    </citation>
    <scope>NUCLEOTIDE SEQUENCE [LARGE SCALE GENOMIC DNA]</scope>
    <source>
        <strain evidence="13">QJT</strain>
        <tissue evidence="13">Leaf</tissue>
    </source>
</reference>
<dbReference type="FunFam" id="2.60.120.430:FF:000001">
    <property type="entry name" value="Receptor-like protein kinase FERONIA"/>
    <property type="match status" value="1"/>
</dbReference>
<comment type="caution">
    <text evidence="13">The sequence shown here is derived from an EMBL/GenBank/DDBJ whole genome shotgun (WGS) entry which is preliminary data.</text>
</comment>
<evidence type="ECO:0000256" key="2">
    <source>
        <dbReference type="ARBA" id="ARBA00022679"/>
    </source>
</evidence>
<dbReference type="GO" id="GO:0005524">
    <property type="term" value="F:ATP binding"/>
    <property type="evidence" value="ECO:0007669"/>
    <property type="project" value="UniProtKB-KW"/>
</dbReference>
<name>A0AAP0E6C2_9MAGN</name>
<comment type="subcellular location">
    <subcellularLocation>
        <location evidence="1">Membrane</location>
        <topology evidence="1">Single-pass type I membrane protein</topology>
    </subcellularLocation>
</comment>
<dbReference type="FunFam" id="2.60.120.430:FF:000005">
    <property type="entry name" value="Putative receptor-like protein kinase"/>
    <property type="match status" value="1"/>
</dbReference>
<sequence>MEAPKWVGLVFVVLFCVLFRGSFAEFVAVDNYLIACGSTQNVSVQGRIFVPDNAQSMFKLKSEAASTVFSNSKVSVPSPIFQSLRVFSSPTSYNFEIQQKGRHWIRLYFFPLSGSAHDLESAPITVVTEDFVLLSNFTFSRRNGSSLSKEYLINVATESLSITFIPSNNSVTFVNGIEVVSVPDELIPDQVPTVVHSSPLNGLSNLAFETVYRLNMGGPLLTPQNDTLGRTWQNLDRRYLHVNSSAVNVSVDPSTIKYPVGVTPEIAPNWVYSTAENMGNGNVPDSNFNVTWVFPVDSSFTYFVRLHFCDIVSKALNNMVFNVYINTNIAIGSLDLSGITGSLAAPYYKDFIANSSMDSNTLSVSVGPDRDADDTDAILNGLEIMKISNVARSLDGLSSVDVLHPQTASRKNKIWIIVGSILILGALVVLLLVGFCYCCLVRRKSKDSNQRQPWLSLPLHGNSLTMTKGSTTSQKSGTASFMSLASSNLGRCFMFQEIMDATNKLTRACFLALVVSVGSITVHSKMELK</sequence>
<protein>
    <recommendedName>
        <fullName evidence="12">Malectin-like domain-containing protein</fullName>
    </recommendedName>
</protein>
<dbReference type="Pfam" id="PF12819">
    <property type="entry name" value="Malectin_like"/>
    <property type="match status" value="1"/>
</dbReference>
<feature type="chain" id="PRO_5042871137" description="Malectin-like domain-containing protein" evidence="11">
    <location>
        <begin position="25"/>
        <end position="529"/>
    </location>
</feature>
<dbReference type="EMBL" id="JBBNAE010000011">
    <property type="protein sequence ID" value="KAK9085142.1"/>
    <property type="molecule type" value="Genomic_DNA"/>
</dbReference>